<comment type="catalytic activity">
    <reaction evidence="1 11 13">
        <text>Release of N-terminal proline from a peptide.</text>
        <dbReference type="EC" id="3.4.11.5"/>
    </reaction>
</comment>
<dbReference type="GO" id="GO:0006508">
    <property type="term" value="P:proteolysis"/>
    <property type="evidence" value="ECO:0007669"/>
    <property type="project" value="UniProtKB-KW"/>
</dbReference>
<dbReference type="PRINTS" id="PR00793">
    <property type="entry name" value="PROAMNOPTASE"/>
</dbReference>
<dbReference type="PANTHER" id="PTHR43722">
    <property type="entry name" value="PROLINE IMINOPEPTIDASE"/>
    <property type="match status" value="1"/>
</dbReference>
<dbReference type="EC" id="3.4.11.5" evidence="4 11"/>
<evidence type="ECO:0000256" key="8">
    <source>
        <dbReference type="ARBA" id="ARBA00022670"/>
    </source>
</evidence>
<proteinExistence type="inferred from homology"/>
<feature type="active site" description="Proton donor" evidence="12">
    <location>
        <position position="336"/>
    </location>
</feature>
<dbReference type="Proteomes" id="UP001207408">
    <property type="component" value="Unassembled WGS sequence"/>
</dbReference>
<evidence type="ECO:0000256" key="12">
    <source>
        <dbReference type="PIRSR" id="PIRSR006431-1"/>
    </source>
</evidence>
<protein>
    <recommendedName>
        <fullName evidence="5 11">Proline iminopeptidase</fullName>
        <shortName evidence="11">PIP</shortName>
        <ecNumber evidence="4 11">3.4.11.5</ecNumber>
    </recommendedName>
    <alternativeName>
        <fullName evidence="10 11">Prolyl aminopeptidase</fullName>
    </alternativeName>
</protein>
<dbReference type="PIRSF" id="PIRSF006431">
    <property type="entry name" value="Pept_S33"/>
    <property type="match status" value="1"/>
</dbReference>
<dbReference type="EMBL" id="JAPDPI010000032">
    <property type="protein sequence ID" value="MCW3806915.1"/>
    <property type="molecule type" value="Genomic_DNA"/>
</dbReference>
<evidence type="ECO:0000256" key="5">
    <source>
        <dbReference type="ARBA" id="ARBA00021843"/>
    </source>
</evidence>
<dbReference type="SUPFAM" id="SSF53474">
    <property type="entry name" value="alpha/beta-Hydrolases"/>
    <property type="match status" value="1"/>
</dbReference>
<gene>
    <name evidence="15" type="primary">pip</name>
    <name evidence="15" type="ORF">OM074_14855</name>
</gene>
<keyword evidence="7 11" id="KW-0963">Cytoplasm</keyword>
<keyword evidence="9 11" id="KW-0378">Hydrolase</keyword>
<feature type="domain" description="AB hydrolase-1" evidence="14">
    <location>
        <begin position="76"/>
        <end position="341"/>
    </location>
</feature>
<dbReference type="NCBIfam" id="TIGR01249">
    <property type="entry name" value="pro_imino_pep_1"/>
    <property type="match status" value="1"/>
</dbReference>
<comment type="caution">
    <text evidence="15">The sequence shown here is derived from an EMBL/GenBank/DDBJ whole genome shotgun (WGS) entry which is preliminary data.</text>
</comment>
<dbReference type="PANTHER" id="PTHR43722:SF1">
    <property type="entry name" value="PROLINE IMINOPEPTIDASE"/>
    <property type="match status" value="1"/>
</dbReference>
<dbReference type="RefSeq" id="WP_301200816.1">
    <property type="nucleotide sequence ID" value="NZ_JAPDPI010000032.1"/>
</dbReference>
<dbReference type="InterPro" id="IPR005944">
    <property type="entry name" value="Pro_iminopeptidase"/>
</dbReference>
<dbReference type="InterPro" id="IPR000073">
    <property type="entry name" value="AB_hydrolase_1"/>
</dbReference>
<evidence type="ECO:0000256" key="3">
    <source>
        <dbReference type="ARBA" id="ARBA00010088"/>
    </source>
</evidence>
<evidence type="ECO:0000256" key="10">
    <source>
        <dbReference type="ARBA" id="ARBA00029605"/>
    </source>
</evidence>
<evidence type="ECO:0000313" key="15">
    <source>
        <dbReference type="EMBL" id="MCW3806915.1"/>
    </source>
</evidence>
<comment type="subcellular location">
    <subcellularLocation>
        <location evidence="2 11">Cytoplasm</location>
    </subcellularLocation>
</comment>
<keyword evidence="6 11" id="KW-0031">Aminopeptidase</keyword>
<dbReference type="InterPro" id="IPR002410">
    <property type="entry name" value="Peptidase_S33"/>
</dbReference>
<comment type="similarity">
    <text evidence="3 11 13">Belongs to the peptidase S33 family.</text>
</comment>
<keyword evidence="16" id="KW-1185">Reference proteome</keyword>
<dbReference type="InterPro" id="IPR029058">
    <property type="entry name" value="AB_hydrolase_fold"/>
</dbReference>
<evidence type="ECO:0000256" key="7">
    <source>
        <dbReference type="ARBA" id="ARBA00022490"/>
    </source>
</evidence>
<name>A0AAE3SKI8_9BACT</name>
<evidence type="ECO:0000259" key="14">
    <source>
        <dbReference type="Pfam" id="PF00561"/>
    </source>
</evidence>
<evidence type="ECO:0000256" key="6">
    <source>
        <dbReference type="ARBA" id="ARBA00022438"/>
    </source>
</evidence>
<evidence type="ECO:0000256" key="11">
    <source>
        <dbReference type="PIRNR" id="PIRNR006431"/>
    </source>
</evidence>
<dbReference type="Pfam" id="PF00561">
    <property type="entry name" value="Abhydrolase_1"/>
    <property type="match status" value="1"/>
</dbReference>
<feature type="active site" description="Nucleophile" evidence="12">
    <location>
        <position position="150"/>
    </location>
</feature>
<sequence length="358" mass="40962">MKLKRNNYCSNPKRFYIRVLLAIISVSLVFECSKRDNVINETLLWPEIEPFQTGYIKVSDMHEIYYELSGNPDGIPVFVIHGGPGGACSPKMRQFFNPQKYLIVLHDQRGCGKSMPNAELKDNNTQALVEDIERLRVKLGLDKIILFGGSWGSTLSLAYAENYPENIKAMVLRGIFLVTRAEEQYFYSTLSNHFPELVQQFIESFPDSTYGLNDSDIFKLFQYEDEEQRSLYMKQFNKIGAMASGIYVNENVIDTYNDSEANFRQIYTMQLVSFYYYANGCFLEEGQLLKNIGNIPDVPIFIVHGRYDMICPPLIAYKLHKSMPGSKLTIVEGAGHSMFEEPIAEELVLTMKELGVLE</sequence>
<evidence type="ECO:0000256" key="2">
    <source>
        <dbReference type="ARBA" id="ARBA00004496"/>
    </source>
</evidence>
<organism evidence="15 16">
    <name type="scientific">Plebeiibacterium marinum</name>
    <dbReference type="NCBI Taxonomy" id="2992111"/>
    <lineage>
        <taxon>Bacteria</taxon>
        <taxon>Pseudomonadati</taxon>
        <taxon>Bacteroidota</taxon>
        <taxon>Bacteroidia</taxon>
        <taxon>Marinilabiliales</taxon>
        <taxon>Marinilabiliaceae</taxon>
        <taxon>Plebeiibacterium</taxon>
    </lineage>
</organism>
<dbReference type="GO" id="GO:0005737">
    <property type="term" value="C:cytoplasm"/>
    <property type="evidence" value="ECO:0007669"/>
    <property type="project" value="UniProtKB-SubCell"/>
</dbReference>
<dbReference type="Gene3D" id="3.40.50.1820">
    <property type="entry name" value="alpha/beta hydrolase"/>
    <property type="match status" value="1"/>
</dbReference>
<evidence type="ECO:0000256" key="9">
    <source>
        <dbReference type="ARBA" id="ARBA00022801"/>
    </source>
</evidence>
<keyword evidence="8 11" id="KW-0645">Protease</keyword>
<evidence type="ECO:0000313" key="16">
    <source>
        <dbReference type="Proteomes" id="UP001207408"/>
    </source>
</evidence>
<accession>A0AAE3SKI8</accession>
<evidence type="ECO:0000256" key="4">
    <source>
        <dbReference type="ARBA" id="ARBA00012568"/>
    </source>
</evidence>
<dbReference type="AlphaFoldDB" id="A0AAE3SKI8"/>
<reference evidence="15" key="1">
    <citation type="submission" date="2022-10" db="EMBL/GenBank/DDBJ databases">
        <authorList>
            <person name="Yu W.X."/>
        </authorList>
    </citation>
    <scope>NUCLEOTIDE SEQUENCE</scope>
    <source>
        <strain evidence="15">D04</strain>
    </source>
</reference>
<dbReference type="GO" id="GO:0004177">
    <property type="term" value="F:aminopeptidase activity"/>
    <property type="evidence" value="ECO:0007669"/>
    <property type="project" value="UniProtKB-UniRule"/>
</dbReference>
<evidence type="ECO:0000256" key="1">
    <source>
        <dbReference type="ARBA" id="ARBA00001585"/>
    </source>
</evidence>
<evidence type="ECO:0000256" key="13">
    <source>
        <dbReference type="RuleBase" id="RU003421"/>
    </source>
</evidence>
<feature type="active site" evidence="12">
    <location>
        <position position="308"/>
    </location>
</feature>